<feature type="compositionally biased region" description="Basic and acidic residues" evidence="1">
    <location>
        <begin position="109"/>
        <end position="133"/>
    </location>
</feature>
<accession>A0A4Y1QVW1</accession>
<evidence type="ECO:0000313" key="2">
    <source>
        <dbReference type="EMBL" id="BBG95991.1"/>
    </source>
</evidence>
<dbReference type="AlphaFoldDB" id="A0A4Y1QVW1"/>
<organism evidence="2">
    <name type="scientific">Prunus dulcis</name>
    <name type="common">Almond</name>
    <name type="synonym">Amygdalus dulcis</name>
    <dbReference type="NCBI Taxonomy" id="3755"/>
    <lineage>
        <taxon>Eukaryota</taxon>
        <taxon>Viridiplantae</taxon>
        <taxon>Streptophyta</taxon>
        <taxon>Embryophyta</taxon>
        <taxon>Tracheophyta</taxon>
        <taxon>Spermatophyta</taxon>
        <taxon>Magnoliopsida</taxon>
        <taxon>eudicotyledons</taxon>
        <taxon>Gunneridae</taxon>
        <taxon>Pentapetalae</taxon>
        <taxon>rosids</taxon>
        <taxon>fabids</taxon>
        <taxon>Rosales</taxon>
        <taxon>Rosaceae</taxon>
        <taxon>Amygdaloideae</taxon>
        <taxon>Amygdaleae</taxon>
        <taxon>Prunus</taxon>
    </lineage>
</organism>
<protein>
    <submittedName>
        <fullName evidence="2">Disease resistance protein TIR-NBS-LRR class family</fullName>
    </submittedName>
</protein>
<evidence type="ECO:0000256" key="1">
    <source>
        <dbReference type="SAM" id="MobiDB-lite"/>
    </source>
</evidence>
<dbReference type="EMBL" id="AP019297">
    <property type="protein sequence ID" value="BBG95991.1"/>
    <property type="molecule type" value="Genomic_DNA"/>
</dbReference>
<proteinExistence type="predicted"/>
<feature type="region of interest" description="Disordered" evidence="1">
    <location>
        <begin position="98"/>
        <end position="139"/>
    </location>
</feature>
<gene>
    <name evidence="2" type="ORF">Prudu_004665</name>
</gene>
<sequence>MRSWVISNGISVHLFDSFDSRVTFDWDVRLSCQDKGDAGPADIFTHILVFTSIFYTVKQSIGCFEQYNICVYMSEKEKKKERVIALYLPFPRAHIEHKDINPSCHPGMTRKDQYHSLDGQDLRQREKNHEESAKQSSPN</sequence>
<reference evidence="2" key="1">
    <citation type="journal article" date="2019" name="Science">
        <title>Mutation of a bHLH transcription factor allowed almond domestication.</title>
        <authorList>
            <person name="Sanchez-Perez R."/>
            <person name="Pavan S."/>
            <person name="Mazzeo R."/>
            <person name="Moldovan C."/>
            <person name="Aiese Cigliano R."/>
            <person name="Del Cueto J."/>
            <person name="Ricciardi F."/>
            <person name="Lotti C."/>
            <person name="Ricciardi L."/>
            <person name="Dicenta F."/>
            <person name="Lopez-Marques R.L."/>
            <person name="Lindberg Moller B."/>
        </authorList>
    </citation>
    <scope>NUCLEOTIDE SEQUENCE</scope>
</reference>
<name>A0A4Y1QVW1_PRUDU</name>